<keyword evidence="1" id="KW-1133">Transmembrane helix</keyword>
<dbReference type="Proteomes" id="UP000278351">
    <property type="component" value="Unassembled WGS sequence"/>
</dbReference>
<accession>A0A3N4Q9R4</accession>
<dbReference type="EMBL" id="RPDH01000001">
    <property type="protein sequence ID" value="RPE12740.1"/>
    <property type="molecule type" value="Genomic_DNA"/>
</dbReference>
<keyword evidence="3" id="KW-1185">Reference proteome</keyword>
<evidence type="ECO:0000313" key="3">
    <source>
        <dbReference type="Proteomes" id="UP000278351"/>
    </source>
</evidence>
<comment type="caution">
    <text evidence="2">The sequence shown here is derived from an EMBL/GenBank/DDBJ whole genome shotgun (WGS) entry which is preliminary data.</text>
</comment>
<gene>
    <name evidence="2" type="ORF">EGT74_04125</name>
</gene>
<organism evidence="2 3">
    <name type="scientific">Chitinophaga lutea</name>
    <dbReference type="NCBI Taxonomy" id="2488634"/>
    <lineage>
        <taxon>Bacteria</taxon>
        <taxon>Pseudomonadati</taxon>
        <taxon>Bacteroidota</taxon>
        <taxon>Chitinophagia</taxon>
        <taxon>Chitinophagales</taxon>
        <taxon>Chitinophagaceae</taxon>
        <taxon>Chitinophaga</taxon>
    </lineage>
</organism>
<sequence>MYFIFLSLCIAYSAYNSPAFDAAGIRNNLVTALVMLVLFLGLLFFRRTYARMIAGLLMLFLSLYFSLAWFDEMVDIHQAGGEPSAALRSAIYYIAGAFCMAILLIVPLHLPQRAPLYNRK</sequence>
<name>A0A3N4Q9R4_9BACT</name>
<evidence type="ECO:0000313" key="2">
    <source>
        <dbReference type="EMBL" id="RPE12740.1"/>
    </source>
</evidence>
<keyword evidence="1" id="KW-0472">Membrane</keyword>
<feature type="transmembrane region" description="Helical" evidence="1">
    <location>
        <begin position="29"/>
        <end position="45"/>
    </location>
</feature>
<protein>
    <submittedName>
        <fullName evidence="2">Uncharacterized protein</fullName>
    </submittedName>
</protein>
<feature type="transmembrane region" description="Helical" evidence="1">
    <location>
        <begin position="90"/>
        <end position="110"/>
    </location>
</feature>
<evidence type="ECO:0000256" key="1">
    <source>
        <dbReference type="SAM" id="Phobius"/>
    </source>
</evidence>
<proteinExistence type="predicted"/>
<reference evidence="2 3" key="1">
    <citation type="submission" date="2018-11" db="EMBL/GenBank/DDBJ databases">
        <title>Chitinophaga lutea sp.nov., isolate from arsenic contaminated soil.</title>
        <authorList>
            <person name="Zong Y."/>
        </authorList>
    </citation>
    <scope>NUCLEOTIDE SEQUENCE [LARGE SCALE GENOMIC DNA]</scope>
    <source>
        <strain evidence="2 3">ZY74</strain>
    </source>
</reference>
<dbReference type="AlphaFoldDB" id="A0A3N4Q9R4"/>
<feature type="transmembrane region" description="Helical" evidence="1">
    <location>
        <begin position="52"/>
        <end position="70"/>
    </location>
</feature>
<keyword evidence="1" id="KW-0812">Transmembrane</keyword>